<dbReference type="GO" id="GO:0006310">
    <property type="term" value="P:DNA recombination"/>
    <property type="evidence" value="ECO:0007669"/>
    <property type="project" value="UniProtKB-ARBA"/>
</dbReference>
<evidence type="ECO:0000256" key="3">
    <source>
        <dbReference type="ARBA" id="ARBA00023204"/>
    </source>
</evidence>
<dbReference type="Pfam" id="PF04098">
    <property type="entry name" value="Rad52_Rad22"/>
    <property type="match status" value="1"/>
</dbReference>
<dbReference type="Proteomes" id="UP000249829">
    <property type="component" value="Unassembled WGS sequence"/>
</dbReference>
<evidence type="ECO:0000313" key="4">
    <source>
        <dbReference type="EMBL" id="PYI18617.1"/>
    </source>
</evidence>
<keyword evidence="5" id="KW-1185">Reference proteome</keyword>
<evidence type="ECO:0000256" key="1">
    <source>
        <dbReference type="ARBA" id="ARBA00006638"/>
    </source>
</evidence>
<keyword evidence="3" id="KW-0234">DNA repair</keyword>
<sequence>MTEGNHAYKRRLIINFPGASSPMQTLIRTAIKHKLSIRIPNLLFHREEKFIETATTSHERMPLLRSDMKPEQVEDCVEQQASLQRDHRDLSDAADRVFGFGNWSEELYPPEWLEYEDNETDPSVTVGVFVKVRVWVTSPQYPCCRDEISTTTCTYTIPADDTRTRAEVRHWLQMVALQTAVLRG</sequence>
<proteinExistence type="inferred from homology"/>
<keyword evidence="2" id="KW-0227">DNA damage</keyword>
<dbReference type="Gene3D" id="3.30.390.80">
    <property type="entry name" value="DNA repair protein Rad52/59/22"/>
    <property type="match status" value="1"/>
</dbReference>
<dbReference type="InterPro" id="IPR042525">
    <property type="entry name" value="Rad52_Rad59_Rad22_sf"/>
</dbReference>
<evidence type="ECO:0000256" key="2">
    <source>
        <dbReference type="ARBA" id="ARBA00022763"/>
    </source>
</evidence>
<organism evidence="4 5">
    <name type="scientific">Aspergillus violaceofuscus (strain CBS 115571)</name>
    <dbReference type="NCBI Taxonomy" id="1450538"/>
    <lineage>
        <taxon>Eukaryota</taxon>
        <taxon>Fungi</taxon>
        <taxon>Dikarya</taxon>
        <taxon>Ascomycota</taxon>
        <taxon>Pezizomycotina</taxon>
        <taxon>Eurotiomycetes</taxon>
        <taxon>Eurotiomycetidae</taxon>
        <taxon>Eurotiales</taxon>
        <taxon>Aspergillaceae</taxon>
        <taxon>Aspergillus</taxon>
    </lineage>
</organism>
<dbReference type="EMBL" id="KZ825142">
    <property type="protein sequence ID" value="PYI18617.1"/>
    <property type="molecule type" value="Genomic_DNA"/>
</dbReference>
<name>A0A2V5I3C8_ASPV1</name>
<reference evidence="4 5" key="1">
    <citation type="submission" date="2018-02" db="EMBL/GenBank/DDBJ databases">
        <title>The genomes of Aspergillus section Nigri reveals drivers in fungal speciation.</title>
        <authorList>
            <consortium name="DOE Joint Genome Institute"/>
            <person name="Vesth T.C."/>
            <person name="Nybo J."/>
            <person name="Theobald S."/>
            <person name="Brandl J."/>
            <person name="Frisvad J.C."/>
            <person name="Nielsen K.F."/>
            <person name="Lyhne E.K."/>
            <person name="Kogle M.E."/>
            <person name="Kuo A."/>
            <person name="Riley R."/>
            <person name="Clum A."/>
            <person name="Nolan M."/>
            <person name="Lipzen A."/>
            <person name="Salamov A."/>
            <person name="Henrissat B."/>
            <person name="Wiebenga A."/>
            <person name="De vries R.P."/>
            <person name="Grigoriev I.V."/>
            <person name="Mortensen U.H."/>
            <person name="Andersen M.R."/>
            <person name="Baker S.E."/>
        </authorList>
    </citation>
    <scope>NUCLEOTIDE SEQUENCE [LARGE SCALE GENOMIC DNA]</scope>
    <source>
        <strain evidence="4 5">CBS 115571</strain>
    </source>
</reference>
<gene>
    <name evidence="4" type="ORF">BO99DRAFT_413232</name>
</gene>
<protein>
    <submittedName>
        <fullName evidence="4">Uncharacterized protein</fullName>
    </submittedName>
</protein>
<dbReference type="AlphaFoldDB" id="A0A2V5I3C8"/>
<dbReference type="InterPro" id="IPR041247">
    <property type="entry name" value="Rad52_fam"/>
</dbReference>
<comment type="similarity">
    <text evidence="1">Belongs to the RAD52 family.</text>
</comment>
<dbReference type="GO" id="GO:0006302">
    <property type="term" value="P:double-strand break repair"/>
    <property type="evidence" value="ECO:0007669"/>
    <property type="project" value="UniProtKB-ARBA"/>
</dbReference>
<evidence type="ECO:0000313" key="5">
    <source>
        <dbReference type="Proteomes" id="UP000249829"/>
    </source>
</evidence>
<accession>A0A2V5I3C8</accession>